<dbReference type="AlphaFoldDB" id="A0A803SPQ9"/>
<dbReference type="InterPro" id="IPR013783">
    <property type="entry name" value="Ig-like_fold"/>
</dbReference>
<dbReference type="Gene3D" id="2.60.40.10">
    <property type="entry name" value="Immunoglobulins"/>
    <property type="match status" value="1"/>
</dbReference>
<evidence type="ECO:0000259" key="1">
    <source>
        <dbReference type="PROSITE" id="PS50835"/>
    </source>
</evidence>
<dbReference type="GO" id="GO:0002819">
    <property type="term" value="P:regulation of adaptive immune response"/>
    <property type="evidence" value="ECO:0007669"/>
    <property type="project" value="InterPro"/>
</dbReference>
<dbReference type="InterPro" id="IPR036179">
    <property type="entry name" value="Ig-like_dom_sf"/>
</dbReference>
<dbReference type="GO" id="GO:0004888">
    <property type="term" value="F:transmembrane signaling receptor activity"/>
    <property type="evidence" value="ECO:0007669"/>
    <property type="project" value="InterPro"/>
</dbReference>
<keyword evidence="3" id="KW-1185">Reference proteome</keyword>
<accession>A0A803SPQ9</accession>
<dbReference type="Proteomes" id="UP000001646">
    <property type="component" value="Chromosome 3"/>
</dbReference>
<protein>
    <recommendedName>
        <fullName evidence="1">Ig-like domain-containing protein</fullName>
    </recommendedName>
</protein>
<evidence type="ECO:0000313" key="2">
    <source>
        <dbReference type="Ensembl" id="ENSACAP00000024949.1"/>
    </source>
</evidence>
<dbReference type="SUPFAM" id="SSF48726">
    <property type="entry name" value="Immunoglobulin"/>
    <property type="match status" value="1"/>
</dbReference>
<organism evidence="2 3">
    <name type="scientific">Anolis carolinensis</name>
    <name type="common">Green anole</name>
    <name type="synonym">American chameleon</name>
    <dbReference type="NCBI Taxonomy" id="28377"/>
    <lineage>
        <taxon>Eukaryota</taxon>
        <taxon>Metazoa</taxon>
        <taxon>Chordata</taxon>
        <taxon>Craniata</taxon>
        <taxon>Vertebrata</taxon>
        <taxon>Euteleostomi</taxon>
        <taxon>Lepidosauria</taxon>
        <taxon>Squamata</taxon>
        <taxon>Bifurcata</taxon>
        <taxon>Unidentata</taxon>
        <taxon>Episquamata</taxon>
        <taxon>Toxicofera</taxon>
        <taxon>Iguania</taxon>
        <taxon>Dactyloidae</taxon>
        <taxon>Anolis</taxon>
    </lineage>
</organism>
<name>A0A803SPQ9_ANOCA</name>
<dbReference type="Ensembl" id="ENSACAT00000048593.1">
    <property type="protein sequence ID" value="ENSACAP00000024949.1"/>
    <property type="gene ID" value="ENSACAG00000040139.1"/>
</dbReference>
<dbReference type="SMART" id="SM00409">
    <property type="entry name" value="IG"/>
    <property type="match status" value="1"/>
</dbReference>
<dbReference type="InterPro" id="IPR007110">
    <property type="entry name" value="Ig-like_dom"/>
</dbReference>
<reference evidence="2" key="3">
    <citation type="submission" date="2025-09" db="UniProtKB">
        <authorList>
            <consortium name="Ensembl"/>
        </authorList>
    </citation>
    <scope>IDENTIFICATION</scope>
</reference>
<reference evidence="2" key="2">
    <citation type="submission" date="2025-08" db="UniProtKB">
        <authorList>
            <consortium name="Ensembl"/>
        </authorList>
    </citation>
    <scope>IDENTIFICATION</scope>
</reference>
<dbReference type="PROSITE" id="PS50835">
    <property type="entry name" value="IG_LIKE"/>
    <property type="match status" value="1"/>
</dbReference>
<dbReference type="PANTHER" id="PTHR15425:SF0">
    <property type="entry name" value="CD160 ANTIGEN"/>
    <property type="match status" value="1"/>
</dbReference>
<dbReference type="InterPro" id="IPR042385">
    <property type="entry name" value="CD160"/>
</dbReference>
<sequence>MIICLMTQFSYFPGNEMLEIYYPADSLQLQEGDSLVLTCTIMYQRYESQGLDVYWCKQAENVFVCDRIDKEMEKKSLNESSNPKENDTFSILLQIHQLSQSDSGNYRCQGTSLKPVQFVMGHYITVHVTGKQYRNHLSFSDGNISLSCLQMWFLSYRSICIMLWVISIHCGLVPGSSMDNKSCVY</sequence>
<feature type="domain" description="Ig-like" evidence="1">
    <location>
        <begin position="13"/>
        <end position="109"/>
    </location>
</feature>
<dbReference type="Pfam" id="PF07686">
    <property type="entry name" value="V-set"/>
    <property type="match status" value="1"/>
</dbReference>
<evidence type="ECO:0000313" key="3">
    <source>
        <dbReference type="Proteomes" id="UP000001646"/>
    </source>
</evidence>
<reference evidence="2 3" key="1">
    <citation type="submission" date="2009-12" db="EMBL/GenBank/DDBJ databases">
        <title>The Genome Sequence of Anolis carolinensis (Green Anole Lizard).</title>
        <authorList>
            <consortium name="The Genome Sequencing Platform"/>
            <person name="Di Palma F."/>
            <person name="Alfoldi J."/>
            <person name="Heiman D."/>
            <person name="Young S."/>
            <person name="Grabherr M."/>
            <person name="Johnson J."/>
            <person name="Lander E.S."/>
            <person name="Lindblad-Toh K."/>
        </authorList>
    </citation>
    <scope>NUCLEOTIDE SEQUENCE [LARGE SCALE GENOMIC DNA]</scope>
    <source>
        <strain evidence="2 3">JBL SC #1</strain>
    </source>
</reference>
<dbReference type="InterPro" id="IPR003599">
    <property type="entry name" value="Ig_sub"/>
</dbReference>
<dbReference type="GeneTree" id="ENSGT00950000185711"/>
<dbReference type="InterPro" id="IPR013106">
    <property type="entry name" value="Ig_V-set"/>
</dbReference>
<dbReference type="InParanoid" id="A0A803SPQ9"/>
<proteinExistence type="predicted"/>
<dbReference type="PANTHER" id="PTHR15425">
    <property type="entry name" value="CD160 ANTIGEN"/>
    <property type="match status" value="1"/>
</dbReference>